<dbReference type="PANTHER" id="PTHR47485">
    <property type="entry name" value="THYLAKOID LUMENAL 17.4 KDA PROTEIN, CHLOROPLASTIC"/>
    <property type="match status" value="1"/>
</dbReference>
<evidence type="ECO:0000313" key="3">
    <source>
        <dbReference type="Proteomes" id="UP001569151"/>
    </source>
</evidence>
<dbReference type="Pfam" id="PF00805">
    <property type="entry name" value="Pentapeptide"/>
    <property type="match status" value="1"/>
</dbReference>
<name>A0ABV4MFZ3_9VIBR</name>
<keyword evidence="1" id="KW-0677">Repeat</keyword>
<keyword evidence="3" id="KW-1185">Reference proteome</keyword>
<dbReference type="EMBL" id="JBGOOS010000007">
    <property type="protein sequence ID" value="MEZ8208496.1"/>
    <property type="molecule type" value="Genomic_DNA"/>
</dbReference>
<organism evidence="2 3">
    <name type="scientific">Vibrio bivalvicida</name>
    <dbReference type="NCBI Taxonomy" id="1276888"/>
    <lineage>
        <taxon>Bacteria</taxon>
        <taxon>Pseudomonadati</taxon>
        <taxon>Pseudomonadota</taxon>
        <taxon>Gammaproteobacteria</taxon>
        <taxon>Vibrionales</taxon>
        <taxon>Vibrionaceae</taxon>
        <taxon>Vibrio</taxon>
        <taxon>Vibrio oreintalis group</taxon>
    </lineage>
</organism>
<dbReference type="Gene3D" id="2.160.20.80">
    <property type="entry name" value="E3 ubiquitin-protein ligase SopA"/>
    <property type="match status" value="1"/>
</dbReference>
<accession>A0ABV4MFZ3</accession>
<evidence type="ECO:0000313" key="2">
    <source>
        <dbReference type="EMBL" id="MEZ8208496.1"/>
    </source>
</evidence>
<dbReference type="PANTHER" id="PTHR47485:SF1">
    <property type="entry name" value="THYLAKOID LUMENAL 17.4 KDA PROTEIN, CHLOROPLASTIC"/>
    <property type="match status" value="1"/>
</dbReference>
<protein>
    <submittedName>
        <fullName evidence="2">Pentapeptide repeat-containing protein</fullName>
    </submittedName>
</protein>
<dbReference type="RefSeq" id="WP_371718255.1">
    <property type="nucleotide sequence ID" value="NZ_JBGOOF010000008.1"/>
</dbReference>
<comment type="caution">
    <text evidence="2">The sequence shown here is derived from an EMBL/GenBank/DDBJ whole genome shotgun (WGS) entry which is preliminary data.</text>
</comment>
<proteinExistence type="predicted"/>
<sequence>MTINDRNRFAFSYTAHDVRDKNFIYKNFNKAVSYHSNFSQSKFNATSLVGAKFKFCSFYGATFDNCLIRGALFRKCNFQQAVFKNCIISSSVFDRTTLKNCKFIDCKVVSTGKFCELTLDENLVNTKVYSNFPLESAFEPALIQAVEQLRNHNQIRKSTVLHRKKGKLDTVSIEVLQEEFGDEFLIKYLPVVAEQIKVEFHTLTYVQSALRKIGASAKV</sequence>
<dbReference type="InterPro" id="IPR001646">
    <property type="entry name" value="5peptide_repeat"/>
</dbReference>
<reference evidence="2 3" key="1">
    <citation type="submission" date="2024-06" db="EMBL/GenBank/DDBJ databases">
        <authorList>
            <person name="Steensen K."/>
            <person name="Seneca J."/>
            <person name="Bartlau N."/>
            <person name="Yu A.X."/>
            <person name="Polz M.F."/>
        </authorList>
    </citation>
    <scope>NUCLEOTIDE SEQUENCE [LARGE SCALE GENOMIC DNA]</scope>
    <source>
        <strain evidence="2 3">1F146</strain>
    </source>
</reference>
<dbReference type="Proteomes" id="UP001569151">
    <property type="component" value="Unassembled WGS sequence"/>
</dbReference>
<dbReference type="SUPFAM" id="SSF141571">
    <property type="entry name" value="Pentapeptide repeat-like"/>
    <property type="match status" value="1"/>
</dbReference>
<evidence type="ECO:0000256" key="1">
    <source>
        <dbReference type="ARBA" id="ARBA00022737"/>
    </source>
</evidence>
<gene>
    <name evidence="2" type="ORF">ACED39_06875</name>
</gene>